<proteinExistence type="predicted"/>
<protein>
    <submittedName>
        <fullName evidence="2">DUF547 domain-containing protein</fullName>
    </submittedName>
</protein>
<reference evidence="2" key="1">
    <citation type="submission" date="2021-05" db="EMBL/GenBank/DDBJ databases">
        <authorList>
            <person name="Pietrasiak N."/>
            <person name="Ward R."/>
            <person name="Stajich J.E."/>
            <person name="Kurbessoian T."/>
        </authorList>
    </citation>
    <scope>NUCLEOTIDE SEQUENCE</scope>
    <source>
        <strain evidence="2">JT2-VF2</strain>
    </source>
</reference>
<reference evidence="2" key="2">
    <citation type="journal article" date="2022" name="Microbiol. Resour. Announc.">
        <title>Metagenome Sequencing to Explore Phylogenomics of Terrestrial Cyanobacteria.</title>
        <authorList>
            <person name="Ward R.D."/>
            <person name="Stajich J.E."/>
            <person name="Johansen J.R."/>
            <person name="Huntemann M."/>
            <person name="Clum A."/>
            <person name="Foster B."/>
            <person name="Foster B."/>
            <person name="Roux S."/>
            <person name="Palaniappan K."/>
            <person name="Varghese N."/>
            <person name="Mukherjee S."/>
            <person name="Reddy T.B.K."/>
            <person name="Daum C."/>
            <person name="Copeland A."/>
            <person name="Chen I.A."/>
            <person name="Ivanova N.N."/>
            <person name="Kyrpides N.C."/>
            <person name="Shapiro N."/>
            <person name="Eloe-Fadrosh E.A."/>
            <person name="Pietrasiak N."/>
        </authorList>
    </citation>
    <scope>NUCLEOTIDE SEQUENCE</scope>
    <source>
        <strain evidence="2">JT2-VF2</strain>
    </source>
</reference>
<dbReference type="PANTHER" id="PTHR46361:SF3">
    <property type="entry name" value="ELECTRON CARRIER_ PROTEIN DISULFIDE OXIDOREDUCTASE"/>
    <property type="match status" value="1"/>
</dbReference>
<gene>
    <name evidence="2" type="ORF">KME32_23880</name>
</gene>
<dbReference type="InterPro" id="IPR006869">
    <property type="entry name" value="DUF547"/>
</dbReference>
<dbReference type="AlphaFoldDB" id="A0A951UI76"/>
<dbReference type="PANTHER" id="PTHR46361">
    <property type="entry name" value="ELECTRON CARRIER/ PROTEIN DISULFIDE OXIDOREDUCTASE"/>
    <property type="match status" value="1"/>
</dbReference>
<accession>A0A951UI76</accession>
<comment type="caution">
    <text evidence="2">The sequence shown here is derived from an EMBL/GenBank/DDBJ whole genome shotgun (WGS) entry which is preliminary data.</text>
</comment>
<dbReference type="Proteomes" id="UP000715781">
    <property type="component" value="Unassembled WGS sequence"/>
</dbReference>
<name>A0A951UI76_9NOST</name>
<evidence type="ECO:0000313" key="2">
    <source>
        <dbReference type="EMBL" id="MBW4564124.1"/>
    </source>
</evidence>
<feature type="domain" description="DUF547" evidence="1">
    <location>
        <begin position="49"/>
        <end position="162"/>
    </location>
</feature>
<evidence type="ECO:0000313" key="3">
    <source>
        <dbReference type="Proteomes" id="UP000715781"/>
    </source>
</evidence>
<evidence type="ECO:0000259" key="1">
    <source>
        <dbReference type="Pfam" id="PF04784"/>
    </source>
</evidence>
<sequence length="231" mass="27487">MIDFEPWDKLLRQYVDQQGRVDYLAWKREQPQALADWLSSIKHLQFNANAAEELALWINLYNAFTISTVLEQYPIESIRPRILGIPNWLGFLWFFQRRIYDIFGKRYSLAQIENQILRDKLQEPRIHFAIVCASIGCPLLRPGAYFPEQVSQQLDEDARRFINNPEKVRYDSQSQVLYCNKILKWYRQDFVKVAPSIPEYIRSYLNTDLPLTASTPISYLHYDWSLNQRMS</sequence>
<dbReference type="EMBL" id="JAHHHN010000018">
    <property type="protein sequence ID" value="MBW4564124.1"/>
    <property type="molecule type" value="Genomic_DNA"/>
</dbReference>
<dbReference type="Pfam" id="PF04784">
    <property type="entry name" value="DUF547"/>
    <property type="match status" value="1"/>
</dbReference>
<organism evidence="2 3">
    <name type="scientific">Mojavia pulchra JT2-VF2</name>
    <dbReference type="NCBI Taxonomy" id="287848"/>
    <lineage>
        <taxon>Bacteria</taxon>
        <taxon>Bacillati</taxon>
        <taxon>Cyanobacteriota</taxon>
        <taxon>Cyanophyceae</taxon>
        <taxon>Nostocales</taxon>
        <taxon>Nostocaceae</taxon>
    </lineage>
</organism>